<accession>A0AAV4NWF3</accession>
<sequence length="173" mass="19833">MSKCRKEKRNPDSPQLKGEKLPVPLVRSELRKGKGPNRENLLRRSTEEKTKSRRPSSKRRKISSHGRQKLQFGPFLTAISPLLFRKIGISLAKDSVLYLSDLLEDVCHELASVSAQKAARSKELNAERVHAAVKEVFAKRMSEKQYHMQQIHCFYVKQISGEKGRTWCGNKYA</sequence>
<feature type="region of interest" description="Disordered" evidence="1">
    <location>
        <begin position="1"/>
        <end position="66"/>
    </location>
</feature>
<evidence type="ECO:0000313" key="3">
    <source>
        <dbReference type="Proteomes" id="UP001054945"/>
    </source>
</evidence>
<gene>
    <name evidence="2" type="ORF">CEXT_16841</name>
</gene>
<comment type="caution">
    <text evidence="2">The sequence shown here is derived from an EMBL/GenBank/DDBJ whole genome shotgun (WGS) entry which is preliminary data.</text>
</comment>
<organism evidence="2 3">
    <name type="scientific">Caerostris extrusa</name>
    <name type="common">Bark spider</name>
    <name type="synonym">Caerostris bankana</name>
    <dbReference type="NCBI Taxonomy" id="172846"/>
    <lineage>
        <taxon>Eukaryota</taxon>
        <taxon>Metazoa</taxon>
        <taxon>Ecdysozoa</taxon>
        <taxon>Arthropoda</taxon>
        <taxon>Chelicerata</taxon>
        <taxon>Arachnida</taxon>
        <taxon>Araneae</taxon>
        <taxon>Araneomorphae</taxon>
        <taxon>Entelegynae</taxon>
        <taxon>Araneoidea</taxon>
        <taxon>Araneidae</taxon>
        <taxon>Caerostris</taxon>
    </lineage>
</organism>
<proteinExistence type="predicted"/>
<evidence type="ECO:0000256" key="1">
    <source>
        <dbReference type="SAM" id="MobiDB-lite"/>
    </source>
</evidence>
<evidence type="ECO:0008006" key="4">
    <source>
        <dbReference type="Google" id="ProtNLM"/>
    </source>
</evidence>
<feature type="compositionally biased region" description="Basic residues" evidence="1">
    <location>
        <begin position="51"/>
        <end position="66"/>
    </location>
</feature>
<reference evidence="2 3" key="1">
    <citation type="submission" date="2021-06" db="EMBL/GenBank/DDBJ databases">
        <title>Caerostris extrusa draft genome.</title>
        <authorList>
            <person name="Kono N."/>
            <person name="Arakawa K."/>
        </authorList>
    </citation>
    <scope>NUCLEOTIDE SEQUENCE [LARGE SCALE GENOMIC DNA]</scope>
</reference>
<dbReference type="EMBL" id="BPLR01021293">
    <property type="protein sequence ID" value="GIX88098.1"/>
    <property type="molecule type" value="Genomic_DNA"/>
</dbReference>
<dbReference type="AlphaFoldDB" id="A0AAV4NWF3"/>
<name>A0AAV4NWF3_CAEEX</name>
<protein>
    <recommendedName>
        <fullName evidence="4">Histone H2A/H2B/H3 domain-containing protein</fullName>
    </recommendedName>
</protein>
<dbReference type="Proteomes" id="UP001054945">
    <property type="component" value="Unassembled WGS sequence"/>
</dbReference>
<evidence type="ECO:0000313" key="2">
    <source>
        <dbReference type="EMBL" id="GIX88098.1"/>
    </source>
</evidence>
<keyword evidence="3" id="KW-1185">Reference proteome</keyword>
<feature type="compositionally biased region" description="Basic and acidic residues" evidence="1">
    <location>
        <begin position="28"/>
        <end position="50"/>
    </location>
</feature>